<sequence length="102" mass="12039">MTYPHQPDHITLVITHGVQRDKLTEYERWLEQLKTDAARFPGYQNVNILRPVHGETIYTVLVRFDNLDNLYLWIQSDQREIREAALANLLSGQEYIELRTQG</sequence>
<dbReference type="Proteomes" id="UP000007257">
    <property type="component" value="Chromosome"/>
</dbReference>
<dbReference type="PANTHER" id="PTHR40057:SF1">
    <property type="entry name" value="SLR1162 PROTEIN"/>
    <property type="match status" value="1"/>
</dbReference>
<reference evidence="2 3" key="2">
    <citation type="journal article" date="2012" name="J. Bacteriol.">
        <title>Complete Genome Sequence of Rahnella sp. Strain Y9602, a Gammaproteobacterium Isolate from Metal- and Radionuclide-Contaminated Soil.</title>
        <authorList>
            <person name="Martinez R.J."/>
            <person name="Bruce D."/>
            <person name="Detter C."/>
            <person name="Goodwin L.A."/>
            <person name="Han J."/>
            <person name="Han C.S."/>
            <person name="Held B."/>
            <person name="Land M.L."/>
            <person name="Mikhailova N."/>
            <person name="Nolan M."/>
            <person name="Pennacchio L."/>
            <person name="Pitluck S."/>
            <person name="Tapia R."/>
            <person name="Woyke T."/>
            <person name="Sobecky P.A."/>
        </authorList>
    </citation>
    <scope>NUCLEOTIDE SEQUENCE [LARGE SCALE GENOMIC DNA]</scope>
    <source>
        <strain evidence="2 3">Y9602</strain>
    </source>
</reference>
<dbReference type="KEGG" id="rah:Rahaq_0169"/>
<dbReference type="PANTHER" id="PTHR40057">
    <property type="entry name" value="SLR1162 PROTEIN"/>
    <property type="match status" value="1"/>
</dbReference>
<dbReference type="Pfam" id="PF03992">
    <property type="entry name" value="ABM"/>
    <property type="match status" value="1"/>
</dbReference>
<dbReference type="InterPro" id="IPR007138">
    <property type="entry name" value="ABM_dom"/>
</dbReference>
<evidence type="ECO:0000259" key="1">
    <source>
        <dbReference type="Pfam" id="PF03992"/>
    </source>
</evidence>
<evidence type="ECO:0000313" key="2">
    <source>
        <dbReference type="EMBL" id="ADW71799.1"/>
    </source>
</evidence>
<dbReference type="RefSeq" id="WP_013573517.1">
    <property type="nucleotide sequence ID" value="NC_015061.1"/>
</dbReference>
<organism evidence="2 3">
    <name type="scientific">Rahnella sp. (strain Y9602)</name>
    <dbReference type="NCBI Taxonomy" id="2703885"/>
    <lineage>
        <taxon>Bacteria</taxon>
        <taxon>Pseudomonadati</taxon>
        <taxon>Pseudomonadota</taxon>
        <taxon>Gammaproteobacteria</taxon>
        <taxon>Enterobacterales</taxon>
        <taxon>Yersiniaceae</taxon>
        <taxon>Rahnella</taxon>
    </lineage>
</organism>
<protein>
    <submittedName>
        <fullName evidence="2">Putative transport protein</fullName>
    </submittedName>
</protein>
<dbReference type="InterPro" id="IPR038762">
    <property type="entry name" value="ABM_predict"/>
</dbReference>
<dbReference type="Gene3D" id="3.30.70.100">
    <property type="match status" value="1"/>
</dbReference>
<name>A0A0H3F792_RAHSY</name>
<dbReference type="eggNOG" id="COG3224">
    <property type="taxonomic scope" value="Bacteria"/>
</dbReference>
<evidence type="ECO:0000313" key="3">
    <source>
        <dbReference type="Proteomes" id="UP000007257"/>
    </source>
</evidence>
<gene>
    <name evidence="2" type="ordered locus">Rahaq_0169</name>
</gene>
<dbReference type="SUPFAM" id="SSF54909">
    <property type="entry name" value="Dimeric alpha+beta barrel"/>
    <property type="match status" value="1"/>
</dbReference>
<dbReference type="EMBL" id="CP002505">
    <property type="protein sequence ID" value="ADW71799.1"/>
    <property type="molecule type" value="Genomic_DNA"/>
</dbReference>
<dbReference type="OrthoDB" id="1494254at2"/>
<dbReference type="InterPro" id="IPR011008">
    <property type="entry name" value="Dimeric_a/b-barrel"/>
</dbReference>
<accession>A0A0H3F792</accession>
<reference evidence="3" key="1">
    <citation type="submission" date="2011-01" db="EMBL/GenBank/DDBJ databases">
        <title>Complete sequence of chromosome of Rahnella sp. Y9602.</title>
        <authorList>
            <consortium name="US DOE Joint Genome Institute"/>
            <person name="Lucas S."/>
            <person name="Copeland A."/>
            <person name="Lapidus A."/>
            <person name="Cheng J.-F."/>
            <person name="Goodwin L."/>
            <person name="Pitluck S."/>
            <person name="Lu M."/>
            <person name="Detter J.C."/>
            <person name="Han C."/>
            <person name="Tapia R."/>
            <person name="Land M."/>
            <person name="Hauser L."/>
            <person name="Kyrpides N."/>
            <person name="Ivanova N."/>
            <person name="Ovchinnikova G."/>
            <person name="Pagani I."/>
            <person name="Sobecky P.A."/>
            <person name="Martinez R.J."/>
            <person name="Woyke T."/>
        </authorList>
    </citation>
    <scope>NUCLEOTIDE SEQUENCE [LARGE SCALE GENOMIC DNA]</scope>
    <source>
        <strain evidence="3">Y9602</strain>
    </source>
</reference>
<feature type="domain" description="ABM" evidence="1">
    <location>
        <begin position="10"/>
        <end position="78"/>
    </location>
</feature>
<dbReference type="HOGENOM" id="CLU_2275132_0_0_6"/>
<proteinExistence type="predicted"/>
<dbReference type="AlphaFoldDB" id="A0A0H3F792"/>